<dbReference type="InterPro" id="IPR050790">
    <property type="entry name" value="ExbB/TolQ_transport"/>
</dbReference>
<keyword evidence="3 7" id="KW-0812">Transmembrane</keyword>
<feature type="transmembrane region" description="Helical" evidence="7">
    <location>
        <begin position="132"/>
        <end position="153"/>
    </location>
</feature>
<keyword evidence="2" id="KW-1003">Cell membrane</keyword>
<dbReference type="OrthoDB" id="4045at2"/>
<dbReference type="Proteomes" id="UP000244906">
    <property type="component" value="Unassembled WGS sequence"/>
</dbReference>
<comment type="similarity">
    <text evidence="6">Belongs to the exbB/tolQ family.</text>
</comment>
<dbReference type="AlphaFoldDB" id="A0A2V1H050"/>
<sequence>MWLALLDEFSALERFFTSGGDVLIAVFFLTLALWTLILERYCYFFFLLPKKMQFWENSWLDRSDKYSWNARHIRLELISKADLTAKRHLPLIKTLVALCPLLGLLGTVVGMVEVFDALAITGTGSPRAMAAGISRATIPTMAGMVAALSGIWFSARLQKRAAFLTGRFAARLQH</sequence>
<accession>A0A2V1H050</accession>
<reference evidence="9 10" key="1">
    <citation type="submission" date="2018-04" db="EMBL/GenBank/DDBJ databases">
        <title>Thalassorhabdus spongiae gen. nov., sp. nov., isolated from a marine sponge in South-West Iceland.</title>
        <authorList>
            <person name="Knobloch S."/>
            <person name="Daussin A."/>
            <person name="Johannsson R."/>
            <person name="Marteinsson V.T."/>
        </authorList>
    </citation>
    <scope>NUCLEOTIDE SEQUENCE [LARGE SCALE GENOMIC DNA]</scope>
    <source>
        <strain evidence="9 10">Hp12</strain>
    </source>
</reference>
<feature type="transmembrane region" description="Helical" evidence="7">
    <location>
        <begin position="95"/>
        <end position="120"/>
    </location>
</feature>
<dbReference type="GO" id="GO:0017038">
    <property type="term" value="P:protein import"/>
    <property type="evidence" value="ECO:0007669"/>
    <property type="project" value="TreeGrafter"/>
</dbReference>
<dbReference type="InterPro" id="IPR002898">
    <property type="entry name" value="MotA_ExbB_proton_chnl"/>
</dbReference>
<evidence type="ECO:0000313" key="10">
    <source>
        <dbReference type="Proteomes" id="UP000244906"/>
    </source>
</evidence>
<dbReference type="PANTHER" id="PTHR30625">
    <property type="entry name" value="PROTEIN TOLQ"/>
    <property type="match status" value="1"/>
</dbReference>
<keyword evidence="4 7" id="KW-1133">Transmembrane helix</keyword>
<keyword evidence="5 7" id="KW-0472">Membrane</keyword>
<keyword evidence="6" id="KW-0813">Transport</keyword>
<dbReference type="PANTHER" id="PTHR30625:SF18">
    <property type="entry name" value="TONB2 ENERGY TRANSDUCTION SYSTEM INNER MEMBRANE COMPONENT EXBB"/>
    <property type="match status" value="1"/>
</dbReference>
<organism evidence="9 10">
    <name type="scientific">Pelagibaculum spongiae</name>
    <dbReference type="NCBI Taxonomy" id="2080658"/>
    <lineage>
        <taxon>Bacteria</taxon>
        <taxon>Pseudomonadati</taxon>
        <taxon>Pseudomonadota</taxon>
        <taxon>Gammaproteobacteria</taxon>
        <taxon>Oceanospirillales</taxon>
        <taxon>Pelagibaculum</taxon>
    </lineage>
</organism>
<proteinExistence type="inferred from homology"/>
<keyword evidence="10" id="KW-1185">Reference proteome</keyword>
<comment type="caution">
    <text evidence="9">The sequence shown here is derived from an EMBL/GenBank/DDBJ whole genome shotgun (WGS) entry which is preliminary data.</text>
</comment>
<evidence type="ECO:0000313" key="9">
    <source>
        <dbReference type="EMBL" id="PVZ72631.1"/>
    </source>
</evidence>
<dbReference type="Pfam" id="PF01618">
    <property type="entry name" value="MotA_ExbB"/>
    <property type="match status" value="1"/>
</dbReference>
<evidence type="ECO:0000256" key="1">
    <source>
        <dbReference type="ARBA" id="ARBA00004651"/>
    </source>
</evidence>
<dbReference type="GO" id="GO:0005886">
    <property type="term" value="C:plasma membrane"/>
    <property type="evidence" value="ECO:0007669"/>
    <property type="project" value="UniProtKB-SubCell"/>
</dbReference>
<evidence type="ECO:0000256" key="2">
    <source>
        <dbReference type="ARBA" id="ARBA00022475"/>
    </source>
</evidence>
<evidence type="ECO:0000256" key="4">
    <source>
        <dbReference type="ARBA" id="ARBA00022989"/>
    </source>
</evidence>
<gene>
    <name evidence="9" type="ORF">DC094_05110</name>
</gene>
<feature type="transmembrane region" description="Helical" evidence="7">
    <location>
        <begin position="22"/>
        <end position="48"/>
    </location>
</feature>
<evidence type="ECO:0000256" key="5">
    <source>
        <dbReference type="ARBA" id="ARBA00023136"/>
    </source>
</evidence>
<keyword evidence="6" id="KW-0653">Protein transport</keyword>
<evidence type="ECO:0000256" key="7">
    <source>
        <dbReference type="SAM" id="Phobius"/>
    </source>
</evidence>
<dbReference type="EMBL" id="QDDL01000001">
    <property type="protein sequence ID" value="PVZ72631.1"/>
    <property type="molecule type" value="Genomic_DNA"/>
</dbReference>
<name>A0A2V1H050_9GAMM</name>
<comment type="subcellular location">
    <subcellularLocation>
        <location evidence="1">Cell membrane</location>
        <topology evidence="1">Multi-pass membrane protein</topology>
    </subcellularLocation>
    <subcellularLocation>
        <location evidence="6">Membrane</location>
        <topology evidence="6">Multi-pass membrane protein</topology>
    </subcellularLocation>
</comment>
<protein>
    <submittedName>
        <fullName evidence="9">Biopolymer transporter ExbB</fullName>
    </submittedName>
</protein>
<feature type="domain" description="MotA/TolQ/ExbB proton channel" evidence="8">
    <location>
        <begin position="76"/>
        <end position="162"/>
    </location>
</feature>
<evidence type="ECO:0000259" key="8">
    <source>
        <dbReference type="Pfam" id="PF01618"/>
    </source>
</evidence>
<evidence type="ECO:0000256" key="6">
    <source>
        <dbReference type="RuleBase" id="RU004057"/>
    </source>
</evidence>
<evidence type="ECO:0000256" key="3">
    <source>
        <dbReference type="ARBA" id="ARBA00022692"/>
    </source>
</evidence>